<sequence>MANYKEIMALCLDGKSYSQITTVLGCSHRDIARVKAVIAQERIDPDCFRELSPGWFEDIFADGRRRRSQAYDQPDFKALAKKLKNNRHLTRNKLWLDYMSTSCAAGLAKYQYSQFCDGLLAYIQANDLRDVITHEPGQELYVDWAGDKISITDQATGEVAFKASLFIAVCPYSGLLFATATANEKMPAWIDCHVRALNYLGKVPAMIVPDNAPTATYRPKKNQSYRAVTARYADFAEFYDILIVPARPGKPRDKAAVERAVQIAYTRILGYFDGEVFYTLDELNDAIAERIEEINYVLTRPDGSTRRERFDTDEAPLMRDLPPESFSEVLWRSPKVDRNWHICCDYQYYSVPFQLVGKTLRARLTTTLVSVYDGDRLIAEHERMHGFRYRYSTNPDHGPDGVDTGHNVMTHDELVNWASSFGPATVMVITTILNVNSASVPRGLAQGRNILAKLGSKHDKATLEPACQVVVDKQLAVNFAVIKRVQADIAHNRPPTATSTTDGPRTVDISQFGDAVFIRPASHYASPGQED</sequence>
<dbReference type="Proteomes" id="UP000001409">
    <property type="component" value="Chromosome"/>
</dbReference>
<organism evidence="3 4">
    <name type="scientific">Corynebacterium efficiens (strain DSM 44549 / YS-314 / AJ 12310 / JCM 11189 / NBRC 100395)</name>
    <dbReference type="NCBI Taxonomy" id="196164"/>
    <lineage>
        <taxon>Bacteria</taxon>
        <taxon>Bacillati</taxon>
        <taxon>Actinomycetota</taxon>
        <taxon>Actinomycetes</taxon>
        <taxon>Mycobacteriales</taxon>
        <taxon>Corynebacteriaceae</taxon>
        <taxon>Corynebacterium</taxon>
    </lineage>
</organism>
<dbReference type="STRING" id="196164.gene:10742541"/>
<dbReference type="RefSeq" id="WP_006768116.1">
    <property type="nucleotide sequence ID" value="NC_004369.1"/>
</dbReference>
<dbReference type="AlphaFoldDB" id="Q8FNN1"/>
<dbReference type="SUPFAM" id="SSF53098">
    <property type="entry name" value="Ribonuclease H-like"/>
    <property type="match status" value="1"/>
</dbReference>
<dbReference type="eggNOG" id="COG4584">
    <property type="taxonomic scope" value="Bacteria"/>
</dbReference>
<dbReference type="HOGENOM" id="CLU_020626_11_0_11"/>
<dbReference type="KEGG" id="cef:CE2113"/>
<evidence type="ECO:0000256" key="1">
    <source>
        <dbReference type="ARBA" id="ARBA00009277"/>
    </source>
</evidence>
<evidence type="ECO:0000313" key="3">
    <source>
        <dbReference type="EMBL" id="BAC18923.1"/>
    </source>
</evidence>
<dbReference type="Pfam" id="PF22483">
    <property type="entry name" value="Mu-transpos_C_2"/>
    <property type="match status" value="1"/>
</dbReference>
<name>Q8FNN1_COREF</name>
<dbReference type="InterPro" id="IPR036397">
    <property type="entry name" value="RNaseH_sf"/>
</dbReference>
<dbReference type="PROSITE" id="PS51257">
    <property type="entry name" value="PROKAR_LIPOPROTEIN"/>
    <property type="match status" value="1"/>
</dbReference>
<dbReference type="InterPro" id="IPR054353">
    <property type="entry name" value="IstA-like_C"/>
</dbReference>
<dbReference type="PANTHER" id="PTHR35004:SF8">
    <property type="entry name" value="TRANSPOSASE RV3428C-RELATED"/>
    <property type="match status" value="1"/>
</dbReference>
<dbReference type="GO" id="GO:0003676">
    <property type="term" value="F:nucleic acid binding"/>
    <property type="evidence" value="ECO:0007669"/>
    <property type="project" value="InterPro"/>
</dbReference>
<keyword evidence="4" id="KW-1185">Reference proteome</keyword>
<dbReference type="Pfam" id="PF00665">
    <property type="entry name" value="rve"/>
    <property type="match status" value="1"/>
</dbReference>
<accession>Q8FNN1</accession>
<dbReference type="InterPro" id="IPR012337">
    <property type="entry name" value="RNaseH-like_sf"/>
</dbReference>
<comment type="similarity">
    <text evidence="1">Belongs to the transposase IS21/IS408/IS1162 family.</text>
</comment>
<reference evidence="3 4" key="1">
    <citation type="journal article" date="2003" name="Genome Res.">
        <title>Comparative complete genome sequence analysis of the amino acid replacements responsible for the thermostability of Corynebacterium efficiens.</title>
        <authorList>
            <person name="Nishio Y."/>
            <person name="Nakamura Y."/>
            <person name="Kawarabayasi Y."/>
            <person name="Usuda Y."/>
            <person name="Kimura E."/>
            <person name="Sugimoto S."/>
            <person name="Matsui K."/>
            <person name="Yamagishi A."/>
            <person name="Kikuchi H."/>
            <person name="Ikeo K."/>
            <person name="Gojobori T."/>
        </authorList>
    </citation>
    <scope>NUCLEOTIDE SEQUENCE [LARGE SCALE GENOMIC DNA]</scope>
    <source>
        <strain evidence="4">DSM 44549 / YS-314 / AJ 12310 / JCM 11189 / NBRC 100395</strain>
    </source>
</reference>
<dbReference type="PROSITE" id="PS50994">
    <property type="entry name" value="INTEGRASE"/>
    <property type="match status" value="1"/>
</dbReference>
<dbReference type="GO" id="GO:0015074">
    <property type="term" value="P:DNA integration"/>
    <property type="evidence" value="ECO:0007669"/>
    <property type="project" value="InterPro"/>
</dbReference>
<dbReference type="PANTHER" id="PTHR35004">
    <property type="entry name" value="TRANSPOSASE RV3428C-RELATED"/>
    <property type="match status" value="1"/>
</dbReference>
<dbReference type="OrthoDB" id="2065409at2"/>
<evidence type="ECO:0000313" key="4">
    <source>
        <dbReference type="Proteomes" id="UP000001409"/>
    </source>
</evidence>
<protein>
    <submittedName>
        <fullName evidence="3">Putative transposase</fullName>
    </submittedName>
</protein>
<feature type="domain" description="Integrase catalytic" evidence="2">
    <location>
        <begin position="132"/>
        <end position="314"/>
    </location>
</feature>
<accession>C8NQ75</accession>
<dbReference type="InterPro" id="IPR001584">
    <property type="entry name" value="Integrase_cat-core"/>
</dbReference>
<dbReference type="NCBIfam" id="NF033546">
    <property type="entry name" value="transpos_IS21"/>
    <property type="match status" value="1"/>
</dbReference>
<evidence type="ECO:0000259" key="2">
    <source>
        <dbReference type="PROSITE" id="PS50994"/>
    </source>
</evidence>
<dbReference type="Gene3D" id="3.30.420.10">
    <property type="entry name" value="Ribonuclease H-like superfamily/Ribonuclease H"/>
    <property type="match status" value="1"/>
</dbReference>
<dbReference type="EMBL" id="BA000035">
    <property type="protein sequence ID" value="BAC18923.1"/>
    <property type="molecule type" value="Genomic_DNA"/>
</dbReference>
<proteinExistence type="inferred from homology"/>